<dbReference type="Proteomes" id="UP000037136">
    <property type="component" value="Unassembled WGS sequence"/>
</dbReference>
<feature type="compositionally biased region" description="Polar residues" evidence="9">
    <location>
        <begin position="252"/>
        <end position="273"/>
    </location>
</feature>
<dbReference type="Pfam" id="PF22994">
    <property type="entry name" value="RSC4_Ig_like"/>
    <property type="match status" value="1"/>
</dbReference>
<dbReference type="Pfam" id="PF00439">
    <property type="entry name" value="Bromodomain"/>
    <property type="match status" value="2"/>
</dbReference>
<evidence type="ECO:0000256" key="7">
    <source>
        <dbReference type="ARBA" id="ARBA00023242"/>
    </source>
</evidence>
<feature type="compositionally biased region" description="Polar residues" evidence="9">
    <location>
        <begin position="443"/>
        <end position="456"/>
    </location>
</feature>
<comment type="subcellular location">
    <subcellularLocation>
        <location evidence="1">Nucleus</location>
    </subcellularLocation>
</comment>
<sequence length="716" mass="80446">MDSKRKANGTTSAEQDDRSSKRRKLSDFDLSKGESRESTTAYGLNFLEQIRRTADKSGRPVATYFEKLLPRKENPEYYKQTRMPIALETIEAKLNNGEFRTLAELESYFKRMISNAKEFYPRTDTIYDDAERVRKALSNYMTKRNPAYQTRRYQAHPTPLPPEDEQSDEAQAEGQDEDEEEQPDDEDMEDNEEEAEDQVEEQDKGDDEAADGDDDEQRGSKSQTDAGEHEDKGASRSSKRSIVLKRRESGRLSRNSTAQAQPVQASPRQSATPSRPDHQYKGVAYRGLSFQQAQEKLLEELIRYNEPEYEGYFEPFHNLPPRSLRDYYRVVTDPTSLKKIQKMVKGTNSRNGTAGVSEFKSWAAFEDKCKLLWNNAYFYNEEGSEIFELAQELEEAFYEQLKKAQAVVAPSQPKIKLKVGQPQEAPPTSSKKITIHVGGRGGSTDSPASHMPQTSGPPAAAGLNGSTVTRSSVRLEAARSVSLSAPSPTPPVQTGLKTEDGARMSTGVPAPIPVGDPGLVRPPGPVLLPHPPPPLPPPPPPPPQQQQQQQAESRAMLVNGHVEPSRFRRAGKGINDALISRLRIRSHPHRQADNHNHNNNPHLLTMLPHPTELHRSSTVTLSPYQNRVFVVLKLPEHLYHRQYSLWVLIDKQPLKPCLHPLPDQLPLERAFEVVLHPGINVIEAHLIAAVPRCERQPGEPEVELEVFTALVNLLRP</sequence>
<dbReference type="InterPro" id="IPR001487">
    <property type="entry name" value="Bromodomain"/>
</dbReference>
<gene>
    <name evidence="11" type="ORF">XA68_11830</name>
</gene>
<name>A0A2A9PN78_OPHUN</name>
<keyword evidence="12" id="KW-1185">Reference proteome</keyword>
<evidence type="ECO:0000313" key="12">
    <source>
        <dbReference type="Proteomes" id="UP000037136"/>
    </source>
</evidence>
<evidence type="ECO:0000256" key="3">
    <source>
        <dbReference type="ARBA" id="ARBA00022853"/>
    </source>
</evidence>
<feature type="compositionally biased region" description="Pro residues" evidence="9">
    <location>
        <begin position="510"/>
        <end position="544"/>
    </location>
</feature>
<evidence type="ECO:0000256" key="8">
    <source>
        <dbReference type="PROSITE-ProRule" id="PRU00035"/>
    </source>
</evidence>
<dbReference type="STRING" id="268505.A0A2A9PN78"/>
<dbReference type="InterPro" id="IPR037382">
    <property type="entry name" value="Rsc/polybromo"/>
</dbReference>
<organism evidence="11 12">
    <name type="scientific">Ophiocordyceps unilateralis</name>
    <name type="common">Zombie-ant fungus</name>
    <name type="synonym">Torrubia unilateralis</name>
    <dbReference type="NCBI Taxonomy" id="268505"/>
    <lineage>
        <taxon>Eukaryota</taxon>
        <taxon>Fungi</taxon>
        <taxon>Dikarya</taxon>
        <taxon>Ascomycota</taxon>
        <taxon>Pezizomycotina</taxon>
        <taxon>Sordariomycetes</taxon>
        <taxon>Hypocreomycetidae</taxon>
        <taxon>Hypocreales</taxon>
        <taxon>Ophiocordycipitaceae</taxon>
        <taxon>Ophiocordyceps</taxon>
    </lineage>
</organism>
<evidence type="ECO:0000256" key="9">
    <source>
        <dbReference type="SAM" id="MobiDB-lite"/>
    </source>
</evidence>
<keyword evidence="6" id="KW-0804">Transcription</keyword>
<evidence type="ECO:0000256" key="1">
    <source>
        <dbReference type="ARBA" id="ARBA00004123"/>
    </source>
</evidence>
<feature type="region of interest" description="Disordered" evidence="9">
    <location>
        <begin position="141"/>
        <end position="279"/>
    </location>
</feature>
<keyword evidence="5 8" id="KW-0103">Bromodomain</keyword>
<accession>A0A2A9PN78</accession>
<protein>
    <recommendedName>
        <fullName evidence="10">Bromo domain-containing protein</fullName>
    </recommendedName>
</protein>
<dbReference type="PROSITE" id="PS50014">
    <property type="entry name" value="BROMODOMAIN_2"/>
    <property type="match status" value="2"/>
</dbReference>
<dbReference type="PRINTS" id="PR00503">
    <property type="entry name" value="BROMODOMAIN"/>
</dbReference>
<dbReference type="InterPro" id="IPR036427">
    <property type="entry name" value="Bromodomain-like_sf"/>
</dbReference>
<keyword evidence="3" id="KW-0156">Chromatin regulator</keyword>
<keyword evidence="4" id="KW-0805">Transcription regulation</keyword>
<dbReference type="GO" id="GO:0003682">
    <property type="term" value="F:chromatin binding"/>
    <property type="evidence" value="ECO:0007669"/>
    <property type="project" value="TreeGrafter"/>
</dbReference>
<keyword evidence="2" id="KW-0677">Repeat</keyword>
<evidence type="ECO:0000256" key="6">
    <source>
        <dbReference type="ARBA" id="ARBA00023163"/>
    </source>
</evidence>
<dbReference type="EMBL" id="LAZP02000017">
    <property type="protein sequence ID" value="PFH62818.1"/>
    <property type="molecule type" value="Genomic_DNA"/>
</dbReference>
<dbReference type="GO" id="GO:0016586">
    <property type="term" value="C:RSC-type complex"/>
    <property type="evidence" value="ECO:0007669"/>
    <property type="project" value="InterPro"/>
</dbReference>
<evidence type="ECO:0000256" key="4">
    <source>
        <dbReference type="ARBA" id="ARBA00023015"/>
    </source>
</evidence>
<feature type="compositionally biased region" description="Acidic residues" evidence="9">
    <location>
        <begin position="162"/>
        <end position="216"/>
    </location>
</feature>
<dbReference type="PANTHER" id="PTHR16062">
    <property type="entry name" value="SWI/SNF-RELATED"/>
    <property type="match status" value="1"/>
</dbReference>
<feature type="compositionally biased region" description="Polar residues" evidence="9">
    <location>
        <begin position="141"/>
        <end position="152"/>
    </location>
</feature>
<dbReference type="OrthoDB" id="6017at2759"/>
<evidence type="ECO:0000313" key="11">
    <source>
        <dbReference type="EMBL" id="PFH62818.1"/>
    </source>
</evidence>
<feature type="region of interest" description="Disordered" evidence="9">
    <location>
        <begin position="418"/>
        <end position="554"/>
    </location>
</feature>
<dbReference type="InterPro" id="IPR054551">
    <property type="entry name" value="RSC4_Ig-like"/>
</dbReference>
<dbReference type="GO" id="GO:0006338">
    <property type="term" value="P:chromatin remodeling"/>
    <property type="evidence" value="ECO:0007669"/>
    <property type="project" value="InterPro"/>
</dbReference>
<evidence type="ECO:0000256" key="2">
    <source>
        <dbReference type="ARBA" id="ARBA00022737"/>
    </source>
</evidence>
<dbReference type="PANTHER" id="PTHR16062:SF19">
    <property type="entry name" value="PROTEIN POLYBROMO-1"/>
    <property type="match status" value="1"/>
</dbReference>
<feature type="domain" description="Bromo" evidence="10">
    <location>
        <begin position="57"/>
        <end position="127"/>
    </location>
</feature>
<feature type="compositionally biased region" description="Basic and acidic residues" evidence="9">
    <location>
        <begin position="15"/>
        <end position="37"/>
    </location>
</feature>
<dbReference type="CDD" id="cd04369">
    <property type="entry name" value="Bromodomain"/>
    <property type="match status" value="2"/>
</dbReference>
<dbReference type="FunFam" id="1.20.920.10:FF:000083">
    <property type="entry name" value="WGS project CABT00000000 data, contig 2.8"/>
    <property type="match status" value="1"/>
</dbReference>
<feature type="region of interest" description="Disordered" evidence="9">
    <location>
        <begin position="1"/>
        <end position="38"/>
    </location>
</feature>
<reference evidence="11 12" key="2">
    <citation type="journal article" date="2017" name="Sci. Rep.">
        <title>Ant-infecting Ophiocordyceps genomes reveal a high diversity of potential behavioral manipulation genes and a possible major role for enterotoxins.</title>
        <authorList>
            <person name="de Bekker C."/>
            <person name="Ohm R.A."/>
            <person name="Evans H.C."/>
            <person name="Brachmann A."/>
            <person name="Hughes D.P."/>
        </authorList>
    </citation>
    <scope>NUCLEOTIDE SEQUENCE [LARGE SCALE GENOMIC DNA]</scope>
    <source>
        <strain evidence="11 12">SC16a</strain>
    </source>
</reference>
<dbReference type="SMART" id="SM00297">
    <property type="entry name" value="BROMO"/>
    <property type="match status" value="2"/>
</dbReference>
<feature type="domain" description="Bromo" evidence="10">
    <location>
        <begin position="304"/>
        <end position="387"/>
    </location>
</feature>
<dbReference type="SUPFAM" id="SSF47370">
    <property type="entry name" value="Bromodomain"/>
    <property type="match status" value="2"/>
</dbReference>
<dbReference type="AlphaFoldDB" id="A0A2A9PN78"/>
<reference evidence="11 12" key="1">
    <citation type="journal article" date="2015" name="BMC Genomics">
        <title>Gene expression during zombie ant biting behavior reflects the complexity underlying fungal parasitic behavioral manipulation.</title>
        <authorList>
            <person name="de Bekker C."/>
            <person name="Ohm R.A."/>
            <person name="Loreto R.G."/>
            <person name="Sebastian A."/>
            <person name="Albert I."/>
            <person name="Merrow M."/>
            <person name="Brachmann A."/>
            <person name="Hughes D.P."/>
        </authorList>
    </citation>
    <scope>NUCLEOTIDE SEQUENCE [LARGE SCALE GENOMIC DNA]</scope>
    <source>
        <strain evidence="11 12">SC16a</strain>
    </source>
</reference>
<keyword evidence="7" id="KW-0539">Nucleus</keyword>
<proteinExistence type="predicted"/>
<comment type="caution">
    <text evidence="11">The sequence shown here is derived from an EMBL/GenBank/DDBJ whole genome shotgun (WGS) entry which is preliminary data.</text>
</comment>
<dbReference type="Gene3D" id="1.20.920.10">
    <property type="entry name" value="Bromodomain-like"/>
    <property type="match status" value="2"/>
</dbReference>
<evidence type="ECO:0000256" key="5">
    <source>
        <dbReference type="ARBA" id="ARBA00023117"/>
    </source>
</evidence>
<dbReference type="GO" id="GO:0006368">
    <property type="term" value="P:transcription elongation by RNA polymerase II"/>
    <property type="evidence" value="ECO:0007669"/>
    <property type="project" value="TreeGrafter"/>
</dbReference>
<evidence type="ECO:0000259" key="10">
    <source>
        <dbReference type="PROSITE" id="PS50014"/>
    </source>
</evidence>